<dbReference type="InterPro" id="IPR052159">
    <property type="entry name" value="Competence_DNA_uptake"/>
</dbReference>
<dbReference type="Gene3D" id="3.60.15.10">
    <property type="entry name" value="Ribonuclease Z/Hydroxyacylglutathione hydrolase-like"/>
    <property type="match status" value="1"/>
</dbReference>
<dbReference type="EMBL" id="CP007452">
    <property type="protein sequence ID" value="AHM56748.1"/>
    <property type="molecule type" value="Genomic_DNA"/>
</dbReference>
<dbReference type="KEGG" id="eac:EAL2_c14530"/>
<feature type="domain" description="Metallo-beta-lactamase" evidence="1">
    <location>
        <begin position="65"/>
        <end position="260"/>
    </location>
</feature>
<dbReference type="CDD" id="cd07731">
    <property type="entry name" value="ComA-like_MBL-fold"/>
    <property type="match status" value="1"/>
</dbReference>
<name>W8TFZ8_PEPAC</name>
<proteinExistence type="predicted"/>
<accession>W8TFZ8</accession>
<dbReference type="InterPro" id="IPR001279">
    <property type="entry name" value="Metallo-B-lactamas"/>
</dbReference>
<dbReference type="InterPro" id="IPR035681">
    <property type="entry name" value="ComA-like_MBL"/>
</dbReference>
<dbReference type="eggNOG" id="COG2333">
    <property type="taxonomic scope" value="Bacteria"/>
</dbReference>
<keyword evidence="3" id="KW-1185">Reference proteome</keyword>
<evidence type="ECO:0000259" key="1">
    <source>
        <dbReference type="SMART" id="SM00849"/>
    </source>
</evidence>
<evidence type="ECO:0000313" key="2">
    <source>
        <dbReference type="EMBL" id="AHM56748.1"/>
    </source>
</evidence>
<dbReference type="HOGENOM" id="CLU_010363_0_3_9"/>
<dbReference type="AlphaFoldDB" id="W8TFZ8"/>
<reference evidence="2 3" key="1">
    <citation type="journal article" date="2014" name="Genome Announc.">
        <title>Complete Genome Sequence of Amino Acid-Utilizing Eubacterium acidaminophilum al-2 (DSM 3953).</title>
        <authorList>
            <person name="Poehlein A."/>
            <person name="Andreesen J.R."/>
            <person name="Daniel R."/>
        </authorList>
    </citation>
    <scope>NUCLEOTIDE SEQUENCE [LARGE SCALE GENOMIC DNA]</scope>
    <source>
        <strain evidence="2 3">DSM 3953</strain>
    </source>
</reference>
<protein>
    <submittedName>
        <fullName evidence="2">ComE operon protein 3</fullName>
    </submittedName>
</protein>
<dbReference type="Proteomes" id="UP000019591">
    <property type="component" value="Chromosome"/>
</dbReference>
<dbReference type="PANTHER" id="PTHR30619:SF7">
    <property type="entry name" value="BETA-LACTAMASE DOMAIN PROTEIN"/>
    <property type="match status" value="1"/>
</dbReference>
<sequence>MEMVVWSRRSTGKTTKIKRRYKMGLGLTNRLKSIVLVIVAAAILSSCSFVENEGLMQVHFIDVGQGDSTLIMSPDGKTMLIDAGDNSAGDVVANYLKKRGVSTIDILVGTHPDADHIGGLDTIIDSFEIVDFYMPRKSHTTNTFLDVLNAAKRNGLKVKEAKAGVDFKLGSEVKGKFLNPRSTYSDDNNLWSAVARLEYSDKSFLFMGDAEVQNELEILGAGENIDSDLIKLGHHGSSTSSSEEFIKAVSPDVAVISAKLKNSYGHPHKETLELLKAQSILIYRTDEQGSIAFYCDGKKIWADKKQGTYNYYGEGK</sequence>
<dbReference type="SMART" id="SM00849">
    <property type="entry name" value="Lactamase_B"/>
    <property type="match status" value="1"/>
</dbReference>
<dbReference type="Pfam" id="PF00753">
    <property type="entry name" value="Lactamase_B"/>
    <property type="match status" value="1"/>
</dbReference>
<organism evidence="2 3">
    <name type="scientific">Peptoclostridium acidaminophilum DSM 3953</name>
    <dbReference type="NCBI Taxonomy" id="1286171"/>
    <lineage>
        <taxon>Bacteria</taxon>
        <taxon>Bacillati</taxon>
        <taxon>Bacillota</taxon>
        <taxon>Clostridia</taxon>
        <taxon>Peptostreptococcales</taxon>
        <taxon>Peptoclostridiaceae</taxon>
        <taxon>Peptoclostridium</taxon>
    </lineage>
</organism>
<gene>
    <name evidence="2" type="primary">comEC</name>
    <name evidence="2" type="ORF">EAL2_c14530</name>
</gene>
<evidence type="ECO:0000313" key="3">
    <source>
        <dbReference type="Proteomes" id="UP000019591"/>
    </source>
</evidence>
<dbReference type="STRING" id="1286171.EAL2_c14530"/>
<dbReference type="SUPFAM" id="SSF56281">
    <property type="entry name" value="Metallo-hydrolase/oxidoreductase"/>
    <property type="match status" value="1"/>
</dbReference>
<dbReference type="PATRIC" id="fig|1286171.3.peg.1404"/>
<dbReference type="PANTHER" id="PTHR30619">
    <property type="entry name" value="DNA INTERNALIZATION/COMPETENCE PROTEIN COMEC/REC2"/>
    <property type="match status" value="1"/>
</dbReference>
<dbReference type="InterPro" id="IPR036866">
    <property type="entry name" value="RibonucZ/Hydroxyglut_hydro"/>
</dbReference>